<accession>A0ABT8NAZ1</accession>
<sequence>MKKVIFLVRHCKAAGQDPSAGLTPEGNLQAQELARFFESQEVNRIISSPYTRAIQSIDPTVDKLGIRLEIDDRLAERVLSSGEMPDWMERLRASFHDLDLKFSGGESGLEATERAMEVLRDASDGTVLVTHGNLLGLILKRIDESYGYEEWVKLSNPDVYKVEIEEETHQVMRIWE</sequence>
<name>A0ABT8NAZ1_9BACL</name>
<dbReference type="RefSeq" id="WP_301855561.1">
    <property type="nucleotide sequence ID" value="NZ_JAUJWU010000001.1"/>
</dbReference>
<evidence type="ECO:0000313" key="1">
    <source>
        <dbReference type="EMBL" id="MDN7245016.1"/>
    </source>
</evidence>
<protein>
    <submittedName>
        <fullName evidence="1">Histidine phosphatase family protein</fullName>
    </submittedName>
</protein>
<dbReference type="InterPro" id="IPR029033">
    <property type="entry name" value="His_PPase_superfam"/>
</dbReference>
<dbReference type="EMBL" id="JAUJWU010000001">
    <property type="protein sequence ID" value="MDN7245016.1"/>
    <property type="molecule type" value="Genomic_DNA"/>
</dbReference>
<dbReference type="SUPFAM" id="SSF53254">
    <property type="entry name" value="Phosphoglycerate mutase-like"/>
    <property type="match status" value="1"/>
</dbReference>
<dbReference type="InterPro" id="IPR050275">
    <property type="entry name" value="PGM_Phosphatase"/>
</dbReference>
<dbReference type="InterPro" id="IPR013078">
    <property type="entry name" value="His_Pase_superF_clade-1"/>
</dbReference>
<dbReference type="PANTHER" id="PTHR48100:SF1">
    <property type="entry name" value="HISTIDINE PHOSPHATASE FAMILY PROTEIN-RELATED"/>
    <property type="match status" value="1"/>
</dbReference>
<comment type="caution">
    <text evidence="1">The sequence shown here is derived from an EMBL/GenBank/DDBJ whole genome shotgun (WGS) entry which is preliminary data.</text>
</comment>
<reference evidence="1 2" key="1">
    <citation type="submission" date="2023-07" db="EMBL/GenBank/DDBJ databases">
        <title>Novel species in genus Planococcus.</title>
        <authorList>
            <person name="Ning S."/>
        </authorList>
    </citation>
    <scope>NUCLEOTIDE SEQUENCE [LARGE SCALE GENOMIC DNA]</scope>
    <source>
        <strain evidence="1 2">N017</strain>
    </source>
</reference>
<keyword evidence="2" id="KW-1185">Reference proteome</keyword>
<dbReference type="CDD" id="cd07067">
    <property type="entry name" value="HP_PGM_like"/>
    <property type="match status" value="1"/>
</dbReference>
<dbReference type="Gene3D" id="3.40.50.1240">
    <property type="entry name" value="Phosphoglycerate mutase-like"/>
    <property type="match status" value="1"/>
</dbReference>
<evidence type="ECO:0000313" key="2">
    <source>
        <dbReference type="Proteomes" id="UP001172142"/>
    </source>
</evidence>
<dbReference type="Pfam" id="PF00300">
    <property type="entry name" value="His_Phos_1"/>
    <property type="match status" value="1"/>
</dbReference>
<dbReference type="Proteomes" id="UP001172142">
    <property type="component" value="Unassembled WGS sequence"/>
</dbReference>
<organism evidence="1 2">
    <name type="scientific">Planococcus shenhongbingii</name>
    <dbReference type="NCBI Taxonomy" id="3058398"/>
    <lineage>
        <taxon>Bacteria</taxon>
        <taxon>Bacillati</taxon>
        <taxon>Bacillota</taxon>
        <taxon>Bacilli</taxon>
        <taxon>Bacillales</taxon>
        <taxon>Caryophanaceae</taxon>
        <taxon>Planococcus</taxon>
    </lineage>
</organism>
<dbReference type="PANTHER" id="PTHR48100">
    <property type="entry name" value="BROAD-SPECIFICITY PHOSPHATASE YOR283W-RELATED"/>
    <property type="match status" value="1"/>
</dbReference>
<dbReference type="SMART" id="SM00855">
    <property type="entry name" value="PGAM"/>
    <property type="match status" value="1"/>
</dbReference>
<gene>
    <name evidence="1" type="ORF">QWY13_05845</name>
</gene>
<proteinExistence type="predicted"/>